<dbReference type="KEGG" id="eli:ELI_13130"/>
<evidence type="ECO:0000256" key="1">
    <source>
        <dbReference type="PROSITE-ProRule" id="PRU00182"/>
    </source>
</evidence>
<dbReference type="HOGENOM" id="CLU_101003_3_0_5"/>
<proteinExistence type="predicted"/>
<dbReference type="OrthoDB" id="9797176at2"/>
<keyword evidence="4" id="KW-1185">Reference proteome</keyword>
<dbReference type="SMART" id="SM00363">
    <property type="entry name" value="S4"/>
    <property type="match status" value="1"/>
</dbReference>
<dbReference type="STRING" id="314225.ELI_13130"/>
<protein>
    <submittedName>
        <fullName evidence="3">S4 domain protein</fullName>
    </submittedName>
</protein>
<evidence type="ECO:0000313" key="3">
    <source>
        <dbReference type="EMBL" id="ABC64718.1"/>
    </source>
</evidence>
<dbReference type="GO" id="GO:0003723">
    <property type="term" value="F:RNA binding"/>
    <property type="evidence" value="ECO:0007669"/>
    <property type="project" value="UniProtKB-KW"/>
</dbReference>
<organism evidence="3 4">
    <name type="scientific">Erythrobacter litoralis (strain HTCC2594)</name>
    <dbReference type="NCBI Taxonomy" id="314225"/>
    <lineage>
        <taxon>Bacteria</taxon>
        <taxon>Pseudomonadati</taxon>
        <taxon>Pseudomonadota</taxon>
        <taxon>Alphaproteobacteria</taxon>
        <taxon>Sphingomonadales</taxon>
        <taxon>Erythrobacteraceae</taxon>
        <taxon>Erythrobacter/Porphyrobacter group</taxon>
        <taxon>Erythrobacter</taxon>
    </lineage>
</organism>
<reference evidence="4" key="1">
    <citation type="journal article" date="2009" name="J. Bacteriol.">
        <title>Complete genome sequence of Erythrobacter litoralis HTCC2594.</title>
        <authorList>
            <person name="Oh H.M."/>
            <person name="Giovannoni S.J."/>
            <person name="Ferriera S."/>
            <person name="Johnson J."/>
            <person name="Cho J.C."/>
        </authorList>
    </citation>
    <scope>NUCLEOTIDE SEQUENCE [LARGE SCALE GENOMIC DNA]</scope>
    <source>
        <strain evidence="4">HTCC2594</strain>
    </source>
</reference>
<dbReference type="eggNOG" id="COG1188">
    <property type="taxonomic scope" value="Bacteria"/>
</dbReference>
<evidence type="ECO:0000259" key="2">
    <source>
        <dbReference type="SMART" id="SM00363"/>
    </source>
</evidence>
<dbReference type="Pfam" id="PF01479">
    <property type="entry name" value="S4"/>
    <property type="match status" value="1"/>
</dbReference>
<dbReference type="PROSITE" id="PS50889">
    <property type="entry name" value="S4"/>
    <property type="match status" value="1"/>
</dbReference>
<accession>Q2N6H3</accession>
<evidence type="ECO:0000313" key="4">
    <source>
        <dbReference type="Proteomes" id="UP000008808"/>
    </source>
</evidence>
<dbReference type="CDD" id="cd00165">
    <property type="entry name" value="S4"/>
    <property type="match status" value="1"/>
</dbReference>
<name>Q2N6H3_ERYLH</name>
<gene>
    <name evidence="3" type="ordered locus">ELI_13130</name>
</gene>
<dbReference type="EMBL" id="CP000157">
    <property type="protein sequence ID" value="ABC64718.1"/>
    <property type="molecule type" value="Genomic_DNA"/>
</dbReference>
<keyword evidence="1" id="KW-0694">RNA-binding</keyword>
<dbReference type="RefSeq" id="WP_011415540.1">
    <property type="nucleotide sequence ID" value="NC_007722.1"/>
</dbReference>
<dbReference type="AlphaFoldDB" id="Q2N6H3"/>
<dbReference type="InterPro" id="IPR002942">
    <property type="entry name" value="S4_RNA-bd"/>
</dbReference>
<dbReference type="SUPFAM" id="SSF55174">
    <property type="entry name" value="Alpha-L RNA-binding motif"/>
    <property type="match status" value="1"/>
</dbReference>
<dbReference type="Gene3D" id="3.10.290.10">
    <property type="entry name" value="RNA-binding S4 domain"/>
    <property type="match status" value="1"/>
</dbReference>
<feature type="domain" description="RNA-binding S4" evidence="2">
    <location>
        <begin position="1"/>
        <end position="63"/>
    </location>
</feature>
<sequence>MRIDLVLCRLRFFKTRSAARNLIEAGHLRANGRRVVQVSHPVAEGDILTVPLGKSVVVIEILHLPERRGPAAEARECYRALDPREQSALAEGSTHELKGKSSS</sequence>
<dbReference type="InterPro" id="IPR036986">
    <property type="entry name" value="S4_RNA-bd_sf"/>
</dbReference>
<dbReference type="Proteomes" id="UP000008808">
    <property type="component" value="Chromosome"/>
</dbReference>